<dbReference type="InterPro" id="IPR007253">
    <property type="entry name" value="Cell_wall-bd_2"/>
</dbReference>
<dbReference type="OrthoDB" id="3268660at2"/>
<dbReference type="EMBL" id="MQVS01000003">
    <property type="protein sequence ID" value="OKL52115.1"/>
    <property type="molecule type" value="Genomic_DNA"/>
</dbReference>
<dbReference type="Pfam" id="PF04213">
    <property type="entry name" value="HtaA"/>
    <property type="match status" value="1"/>
</dbReference>
<dbReference type="Gene3D" id="3.40.50.12090">
    <property type="match status" value="1"/>
</dbReference>
<evidence type="ECO:0000313" key="5">
    <source>
        <dbReference type="Proteomes" id="UP000185612"/>
    </source>
</evidence>
<reference evidence="5" key="1">
    <citation type="submission" date="2016-12" db="EMBL/GenBank/DDBJ databases">
        <authorList>
            <person name="Meng X."/>
        </authorList>
    </citation>
    <scope>NUCLEOTIDE SEQUENCE [LARGE SCALE GENOMIC DNA]</scope>
    <source>
        <strain evidence="5">DSM 20732</strain>
    </source>
</reference>
<feature type="compositionally biased region" description="Pro residues" evidence="1">
    <location>
        <begin position="78"/>
        <end position="87"/>
    </location>
</feature>
<dbReference type="InterPro" id="IPR007331">
    <property type="entry name" value="Htaa"/>
</dbReference>
<keyword evidence="2" id="KW-0732">Signal</keyword>
<name>A0A1Q5PXG1_9ACTO</name>
<evidence type="ECO:0000259" key="3">
    <source>
        <dbReference type="Pfam" id="PF04213"/>
    </source>
</evidence>
<dbReference type="InParanoid" id="A0A1Q5PXG1"/>
<dbReference type="PROSITE" id="PS51318">
    <property type="entry name" value="TAT"/>
    <property type="match status" value="1"/>
</dbReference>
<dbReference type="RefSeq" id="WP_073823608.1">
    <property type="nucleotide sequence ID" value="NZ_MQVS01000003.1"/>
</dbReference>
<protein>
    <recommendedName>
        <fullName evidence="3">Htaa domain-containing protein</fullName>
    </recommendedName>
</protein>
<feature type="compositionally biased region" description="Low complexity" evidence="1">
    <location>
        <begin position="47"/>
        <end position="77"/>
    </location>
</feature>
<dbReference type="STRING" id="52770.BSZ40_04210"/>
<dbReference type="InterPro" id="IPR051922">
    <property type="entry name" value="Bact_Sporulation_Assoc"/>
</dbReference>
<feature type="compositionally biased region" description="Low complexity" evidence="1">
    <location>
        <begin position="115"/>
        <end position="132"/>
    </location>
</feature>
<sequence length="621" mass="63544">MTSSPGRRRRAALLVAAALSLSSAVLAPAALAAPADPAPAPAPSAAPPTDDTPSTETPAAPSAPTDALPGPDQDATPAPAPADPAPLPDGQAPGIPPLADPAAPGPQTTESAPQTTESAPETTESAPESTEPVGELEEDAAATSTPVDGTQEAAAASVRLDWGVKASFRRYIKTIAHGSWQLSEGATGEFSFPLAAGKAPQTEPFTGAQFKGRVDFTGHNGVLDLTIADPEVIRTDAGWQLTALVASKPIDSDTKPPLRRFSIATLSEPMVQHQGTHTRVQFATVRLSAEGNKAFDDRYPTGVELDPLTLLLPQKTTARLTDRLAGPNRYATSHAVYASRATWGPNLVLASGEQFADALAATALAGPLRSPVLLTAAKSLPAPTRASLDLAKQRGVTKIYAVGGTSAISDNILTELRQRGFQVERLAGPNRFATARAVADTTRQVLTENGKQVRTVVLVDGLNFADALAGGPVATKHDGVLLLTSGPKLDPQTLAAAKSYSPNFIAIGGSAVRAAQSTGDAEVQVTPLAGPNRYATALQAALHQPQSPQTVVLASGVSFPDALAGGALAAHTDGVVLLSPPGALPPGVADFLAARDIANVWLTGGQGALNQAVFDGVRAVL</sequence>
<proteinExistence type="predicted"/>
<dbReference type="PANTHER" id="PTHR30032:SF8">
    <property type="entry name" value="GERMINATION-SPECIFIC N-ACETYLMURAMOYL-L-ALANINE AMIDASE"/>
    <property type="match status" value="1"/>
</dbReference>
<gene>
    <name evidence="4" type="ORF">BSZ40_04210</name>
</gene>
<dbReference type="InterPro" id="IPR006311">
    <property type="entry name" value="TAT_signal"/>
</dbReference>
<keyword evidence="5" id="KW-1185">Reference proteome</keyword>
<accession>A0A1Q5PXG1</accession>
<dbReference type="PANTHER" id="PTHR30032">
    <property type="entry name" value="N-ACETYLMURAMOYL-L-ALANINE AMIDASE-RELATED"/>
    <property type="match status" value="1"/>
</dbReference>
<feature type="chain" id="PRO_5012841007" description="Htaa domain-containing protein" evidence="2">
    <location>
        <begin position="33"/>
        <end position="621"/>
    </location>
</feature>
<dbReference type="GO" id="GO:0016616">
    <property type="term" value="F:oxidoreductase activity, acting on the CH-OH group of donors, NAD or NADP as acceptor"/>
    <property type="evidence" value="ECO:0007669"/>
    <property type="project" value="InterPro"/>
</dbReference>
<dbReference type="AlphaFoldDB" id="A0A1Q5PXG1"/>
<dbReference type="SUPFAM" id="SSF56327">
    <property type="entry name" value="LDH C-terminal domain-like"/>
    <property type="match status" value="1"/>
</dbReference>
<evidence type="ECO:0000256" key="2">
    <source>
        <dbReference type="SAM" id="SignalP"/>
    </source>
</evidence>
<comment type="caution">
    <text evidence="4">The sequence shown here is derived from an EMBL/GenBank/DDBJ whole genome shotgun (WGS) entry which is preliminary data.</text>
</comment>
<organism evidence="4 5">
    <name type="scientific">Buchananella hordeovulneris</name>
    <dbReference type="NCBI Taxonomy" id="52770"/>
    <lineage>
        <taxon>Bacteria</taxon>
        <taxon>Bacillati</taxon>
        <taxon>Actinomycetota</taxon>
        <taxon>Actinomycetes</taxon>
        <taxon>Actinomycetales</taxon>
        <taxon>Actinomycetaceae</taxon>
        <taxon>Buchananella</taxon>
    </lineage>
</organism>
<dbReference type="Pfam" id="PF04122">
    <property type="entry name" value="CW_binding_2"/>
    <property type="match status" value="3"/>
</dbReference>
<feature type="compositionally biased region" description="Pro residues" evidence="1">
    <location>
        <begin position="36"/>
        <end position="46"/>
    </location>
</feature>
<evidence type="ECO:0000313" key="4">
    <source>
        <dbReference type="EMBL" id="OKL52115.1"/>
    </source>
</evidence>
<feature type="signal peptide" evidence="2">
    <location>
        <begin position="1"/>
        <end position="32"/>
    </location>
</feature>
<feature type="region of interest" description="Disordered" evidence="1">
    <location>
        <begin position="32"/>
        <end position="150"/>
    </location>
</feature>
<evidence type="ECO:0000256" key="1">
    <source>
        <dbReference type="SAM" id="MobiDB-lite"/>
    </source>
</evidence>
<dbReference type="Proteomes" id="UP000185612">
    <property type="component" value="Unassembled WGS sequence"/>
</dbReference>
<feature type="domain" description="Htaa" evidence="3">
    <location>
        <begin position="158"/>
        <end position="310"/>
    </location>
</feature>
<dbReference type="InterPro" id="IPR015955">
    <property type="entry name" value="Lactate_DH/Glyco_Ohase_4_C"/>
</dbReference>